<keyword evidence="2" id="KW-1185">Reference proteome</keyword>
<name>A0A9Q1B3D9_9SAUR</name>
<evidence type="ECO:0000313" key="1">
    <source>
        <dbReference type="EMBL" id="KAJ7331978.1"/>
    </source>
</evidence>
<proteinExistence type="predicted"/>
<protein>
    <submittedName>
        <fullName evidence="1">Uncharacterized protein</fullName>
    </submittedName>
</protein>
<dbReference type="AlphaFoldDB" id="A0A9Q1B3D9"/>
<evidence type="ECO:0000313" key="2">
    <source>
        <dbReference type="Proteomes" id="UP001142489"/>
    </source>
</evidence>
<sequence length="86" mass="9655">MVVKSKPPHGATGNFLSKTGAKKAVAKTKLAHFGELYRNLVMHEGECDIYQLVKVRHKRTEDIERFSSVNDENGNLINDRVKATIC</sequence>
<organism evidence="1 2">
    <name type="scientific">Phrynocephalus forsythii</name>
    <dbReference type="NCBI Taxonomy" id="171643"/>
    <lineage>
        <taxon>Eukaryota</taxon>
        <taxon>Metazoa</taxon>
        <taxon>Chordata</taxon>
        <taxon>Craniata</taxon>
        <taxon>Vertebrata</taxon>
        <taxon>Euteleostomi</taxon>
        <taxon>Lepidosauria</taxon>
        <taxon>Squamata</taxon>
        <taxon>Bifurcata</taxon>
        <taxon>Unidentata</taxon>
        <taxon>Episquamata</taxon>
        <taxon>Toxicofera</taxon>
        <taxon>Iguania</taxon>
        <taxon>Acrodonta</taxon>
        <taxon>Agamidae</taxon>
        <taxon>Agaminae</taxon>
        <taxon>Phrynocephalus</taxon>
    </lineage>
</organism>
<reference evidence="1" key="1">
    <citation type="journal article" date="2023" name="DNA Res.">
        <title>Chromosome-level genome assembly of Phrynocephalus forsythii using third-generation DNA sequencing and Hi-C analysis.</title>
        <authorList>
            <person name="Qi Y."/>
            <person name="Zhao W."/>
            <person name="Zhao Y."/>
            <person name="Niu C."/>
            <person name="Cao S."/>
            <person name="Zhang Y."/>
        </authorList>
    </citation>
    <scope>NUCLEOTIDE SEQUENCE</scope>
    <source>
        <tissue evidence="1">Muscle</tissue>
    </source>
</reference>
<dbReference type="Proteomes" id="UP001142489">
    <property type="component" value="Unassembled WGS sequence"/>
</dbReference>
<accession>A0A9Q1B3D9</accession>
<dbReference type="EMBL" id="JAPFRF010000005">
    <property type="protein sequence ID" value="KAJ7331978.1"/>
    <property type="molecule type" value="Genomic_DNA"/>
</dbReference>
<dbReference type="OrthoDB" id="5867001at2759"/>
<comment type="caution">
    <text evidence="1">The sequence shown here is derived from an EMBL/GenBank/DDBJ whole genome shotgun (WGS) entry which is preliminary data.</text>
</comment>
<gene>
    <name evidence="1" type="ORF">JRQ81_014158</name>
</gene>